<dbReference type="HOGENOM" id="CLU_2056248_0_0_6"/>
<proteinExistence type="predicted"/>
<gene>
    <name evidence="1" type="ordered locus">AFE_1768</name>
</gene>
<accession>B7JBM5</accession>
<dbReference type="EMBL" id="CP001219">
    <property type="protein sequence ID" value="ACK79392.1"/>
    <property type="molecule type" value="Genomic_DNA"/>
</dbReference>
<dbReference type="AlphaFoldDB" id="B7JBM5"/>
<sequence length="119" mass="13120">MYFCLRGPARWQGDIGRINIHQRCAPTAAIIGQMKAPDHGLAPENGMYRFAQHAFALTVDDTDFRDMPDPAGMKIFADQVGHFLGAKGMQVEDSVNGCLYGMRIRVGVFHRLAPSARGN</sequence>
<reference evidence="1 2" key="1">
    <citation type="journal article" date="2008" name="BMC Genomics">
        <title>Acidithiobacillus ferrooxidans metabolism: from genome sequence to industrial applications.</title>
        <authorList>
            <person name="Valdes J."/>
            <person name="Pedroso I."/>
            <person name="Quatrini R."/>
            <person name="Dodson R.J."/>
            <person name="Tettelin H."/>
            <person name="Blake R.II."/>
            <person name="Eisen J.A."/>
            <person name="Holmes D.S."/>
        </authorList>
    </citation>
    <scope>NUCLEOTIDE SEQUENCE [LARGE SCALE GENOMIC DNA]</scope>
    <source>
        <strain evidence="2">ATCC 23270 / DSM 14882 / CIP 104768 / NCIMB 8455</strain>
    </source>
</reference>
<dbReference type="Proteomes" id="UP000001362">
    <property type="component" value="Chromosome"/>
</dbReference>
<organism evidence="1 2">
    <name type="scientific">Acidithiobacillus ferrooxidans (strain ATCC 23270 / DSM 14882 / CIP 104768 / NCIMB 8455)</name>
    <name type="common">Ferrobacillus ferrooxidans (strain ATCC 23270)</name>
    <dbReference type="NCBI Taxonomy" id="243159"/>
    <lineage>
        <taxon>Bacteria</taxon>
        <taxon>Pseudomonadati</taxon>
        <taxon>Pseudomonadota</taxon>
        <taxon>Acidithiobacillia</taxon>
        <taxon>Acidithiobacillales</taxon>
        <taxon>Acidithiobacillaceae</taxon>
        <taxon>Acidithiobacillus</taxon>
    </lineage>
</organism>
<dbReference type="KEGG" id="afr:AFE_1768"/>
<dbReference type="PaxDb" id="243159-AFE_1768"/>
<name>B7JBM5_ACIF2</name>
<keyword evidence="2" id="KW-1185">Reference proteome</keyword>
<evidence type="ECO:0000313" key="1">
    <source>
        <dbReference type="EMBL" id="ACK79392.1"/>
    </source>
</evidence>
<protein>
    <submittedName>
        <fullName evidence="1">Uncharacterized protein</fullName>
    </submittedName>
</protein>
<evidence type="ECO:0000313" key="2">
    <source>
        <dbReference type="Proteomes" id="UP000001362"/>
    </source>
</evidence>